<keyword evidence="4 7" id="KW-0732">Signal</keyword>
<evidence type="ECO:0000256" key="7">
    <source>
        <dbReference type="SAM" id="SignalP"/>
    </source>
</evidence>
<dbReference type="InterPro" id="IPR016286">
    <property type="entry name" value="FUC_metazoa-typ"/>
</dbReference>
<organism evidence="10 11">
    <name type="scientific">Zobellia amurskyensis</name>
    <dbReference type="NCBI Taxonomy" id="248905"/>
    <lineage>
        <taxon>Bacteria</taxon>
        <taxon>Pseudomonadati</taxon>
        <taxon>Bacteroidota</taxon>
        <taxon>Flavobacteriia</taxon>
        <taxon>Flavobacteriales</taxon>
        <taxon>Flavobacteriaceae</taxon>
        <taxon>Zobellia</taxon>
    </lineage>
</organism>
<evidence type="ECO:0000256" key="3">
    <source>
        <dbReference type="ARBA" id="ARBA00012662"/>
    </source>
</evidence>
<proteinExistence type="inferred from homology"/>
<dbReference type="RefSeq" id="WP_155600785.1">
    <property type="nucleotide sequence ID" value="NZ_RCNR01000042.1"/>
</dbReference>
<feature type="signal peptide" evidence="7">
    <location>
        <begin position="1"/>
        <end position="27"/>
    </location>
</feature>
<dbReference type="InterPro" id="IPR017853">
    <property type="entry name" value="GH"/>
</dbReference>
<sequence length="510" mass="58215">MKNPTKAIPFKLNTCILFFLTVTLSFAQNSATTSEKAAKPYQADWSSLQKHTTPDWLYGMKFGIYFHWGPQTVQVASKNPEMTVLEAIDAWKGENFDAKKWVDLMQNAGAQFGGPVAWHGSGVVNWDSDITDWNSVNKGPKVDIYGSLAKELRKRNMPIISSFHTGDFWSRMWGQLSKEDLTYLNPYEDNSKYATANEGRIAEAIFKAWFDRISEAIDKYEPDMIWFDTGFGGTVKGELKKYTDRGRLLPEGDNELISVPESYQQKLISDYFNKGQELGKEVEVFYKTHDIPPGIGIRDIEDGNLLGMQYDPWMADINMQRHFEWPSTWFYNPVNKVKDAGTLIDMLVDMTSKNGRMLLNVPPKADGSFPEETKKELYAMGDWLKINGEAIYNTMPWIFYGEGPTEVTNPGHHGQGKERGELIPKYTSEDIRFTQNGKNLYAICMEWPGEQITIRTLGSKGKLYPNDIKSISMLGSSESIKWEQKTEGLVVQFPKEKPCDFAYVLKIERR</sequence>
<dbReference type="GO" id="GO:0016139">
    <property type="term" value="P:glycoside catabolic process"/>
    <property type="evidence" value="ECO:0007669"/>
    <property type="project" value="TreeGrafter"/>
</dbReference>
<protein>
    <recommendedName>
        <fullName evidence="3">alpha-L-fucosidase</fullName>
        <ecNumber evidence="3">3.2.1.51</ecNumber>
    </recommendedName>
</protein>
<evidence type="ECO:0000259" key="8">
    <source>
        <dbReference type="Pfam" id="PF01120"/>
    </source>
</evidence>
<reference evidence="10 11" key="1">
    <citation type="journal article" date="2019" name="Mar. Drugs">
        <title>Comparative Genomics and CAZyme Genome Repertoires of Marine Zobellia amurskyensis KMM 3526(T) and Zobellia laminariae KMM 3676(T).</title>
        <authorList>
            <person name="Chernysheva N."/>
            <person name="Bystritskaya E."/>
            <person name="Stenkova A."/>
            <person name="Golovkin I."/>
            <person name="Nedashkovskaya O."/>
            <person name="Isaeva M."/>
        </authorList>
    </citation>
    <scope>NUCLEOTIDE SEQUENCE [LARGE SCALE GENOMIC DNA]</scope>
    <source>
        <strain evidence="10 11">KMM 3526</strain>
    </source>
</reference>
<dbReference type="SUPFAM" id="SSF51445">
    <property type="entry name" value="(Trans)glycosidases"/>
    <property type="match status" value="1"/>
</dbReference>
<evidence type="ECO:0000256" key="1">
    <source>
        <dbReference type="ARBA" id="ARBA00004071"/>
    </source>
</evidence>
<feature type="domain" description="Glycoside hydrolase family 29 N-terminal" evidence="8">
    <location>
        <begin position="31"/>
        <end position="389"/>
    </location>
</feature>
<comment type="caution">
    <text evidence="10">The sequence shown here is derived from an EMBL/GenBank/DDBJ whole genome shotgun (WGS) entry which is preliminary data.</text>
</comment>
<dbReference type="GO" id="GO:0004560">
    <property type="term" value="F:alpha-L-fucosidase activity"/>
    <property type="evidence" value="ECO:0007669"/>
    <property type="project" value="InterPro"/>
</dbReference>
<gene>
    <name evidence="10" type="ORF">D9O36_16790</name>
</gene>
<dbReference type="Proteomes" id="UP000540519">
    <property type="component" value="Unassembled WGS sequence"/>
</dbReference>
<dbReference type="InterPro" id="IPR057739">
    <property type="entry name" value="Glyco_hydro_29_N"/>
</dbReference>
<dbReference type="AlphaFoldDB" id="A0A7X2ZW54"/>
<evidence type="ECO:0000259" key="9">
    <source>
        <dbReference type="Pfam" id="PF16757"/>
    </source>
</evidence>
<comment type="function">
    <text evidence="1">Alpha-L-fucosidase is responsible for hydrolyzing the alpha-1,6-linked fucose joined to the reducing-end N-acetylglucosamine of the carbohydrate moieties of glycoproteins.</text>
</comment>
<feature type="chain" id="PRO_5031185175" description="alpha-L-fucosidase" evidence="7">
    <location>
        <begin position="28"/>
        <end position="510"/>
    </location>
</feature>
<dbReference type="Pfam" id="PF16757">
    <property type="entry name" value="Fucosidase_C"/>
    <property type="match status" value="1"/>
</dbReference>
<dbReference type="OrthoDB" id="1110905at2"/>
<dbReference type="Pfam" id="PF01120">
    <property type="entry name" value="Alpha_L_fucos"/>
    <property type="match status" value="1"/>
</dbReference>
<keyword evidence="6" id="KW-0326">Glycosidase</keyword>
<dbReference type="SMART" id="SM00812">
    <property type="entry name" value="Alpha_L_fucos"/>
    <property type="match status" value="1"/>
</dbReference>
<evidence type="ECO:0000256" key="5">
    <source>
        <dbReference type="ARBA" id="ARBA00022801"/>
    </source>
</evidence>
<evidence type="ECO:0000256" key="4">
    <source>
        <dbReference type="ARBA" id="ARBA00022729"/>
    </source>
</evidence>
<dbReference type="GO" id="GO:0006004">
    <property type="term" value="P:fucose metabolic process"/>
    <property type="evidence" value="ECO:0007669"/>
    <property type="project" value="InterPro"/>
</dbReference>
<dbReference type="PIRSF" id="PIRSF001092">
    <property type="entry name" value="Alpha-L-fucosidase"/>
    <property type="match status" value="1"/>
</dbReference>
<dbReference type="PANTHER" id="PTHR10030:SF37">
    <property type="entry name" value="ALPHA-L-FUCOSIDASE-RELATED"/>
    <property type="match status" value="1"/>
</dbReference>
<dbReference type="InterPro" id="IPR000933">
    <property type="entry name" value="Glyco_hydro_29"/>
</dbReference>
<dbReference type="EC" id="3.2.1.51" evidence="3"/>
<evidence type="ECO:0000313" key="11">
    <source>
        <dbReference type="Proteomes" id="UP000540519"/>
    </source>
</evidence>
<dbReference type="Gene3D" id="2.60.40.1180">
    <property type="entry name" value="Golgi alpha-mannosidase II"/>
    <property type="match status" value="1"/>
</dbReference>
<dbReference type="Gene3D" id="3.20.20.80">
    <property type="entry name" value="Glycosidases"/>
    <property type="match status" value="1"/>
</dbReference>
<evidence type="ECO:0000313" key="10">
    <source>
        <dbReference type="EMBL" id="MUH37510.1"/>
    </source>
</evidence>
<keyword evidence="11" id="KW-1185">Reference proteome</keyword>
<name>A0A7X2ZW54_9FLAO</name>
<dbReference type="InterPro" id="IPR013780">
    <property type="entry name" value="Glyco_hydro_b"/>
</dbReference>
<evidence type="ECO:0000256" key="6">
    <source>
        <dbReference type="ARBA" id="ARBA00023295"/>
    </source>
</evidence>
<dbReference type="PANTHER" id="PTHR10030">
    <property type="entry name" value="ALPHA-L-FUCOSIDASE"/>
    <property type="match status" value="1"/>
</dbReference>
<keyword evidence="5" id="KW-0378">Hydrolase</keyword>
<comment type="similarity">
    <text evidence="2">Belongs to the glycosyl hydrolase 29 family.</text>
</comment>
<dbReference type="GO" id="GO:0005764">
    <property type="term" value="C:lysosome"/>
    <property type="evidence" value="ECO:0007669"/>
    <property type="project" value="TreeGrafter"/>
</dbReference>
<feature type="domain" description="Alpha-L-fucosidase C-terminal" evidence="9">
    <location>
        <begin position="427"/>
        <end position="508"/>
    </location>
</feature>
<dbReference type="EMBL" id="RCNR01000042">
    <property type="protein sequence ID" value="MUH37510.1"/>
    <property type="molecule type" value="Genomic_DNA"/>
</dbReference>
<evidence type="ECO:0000256" key="2">
    <source>
        <dbReference type="ARBA" id="ARBA00007951"/>
    </source>
</evidence>
<accession>A0A7X2ZW54</accession>
<dbReference type="InterPro" id="IPR031919">
    <property type="entry name" value="Fucosidase_C"/>
</dbReference>